<protein>
    <submittedName>
        <fullName evidence="2">Uncharacterized protein</fullName>
    </submittedName>
</protein>
<evidence type="ECO:0000256" key="1">
    <source>
        <dbReference type="SAM" id="MobiDB-lite"/>
    </source>
</evidence>
<sequence>RVSQSSAPQPQETPARGAAAAAPDPGVDPSPRRGHAAPPEALLAQPGARADPQLPALRRRPGGAGGAGG</sequence>
<feature type="compositionally biased region" description="Polar residues" evidence="1">
    <location>
        <begin position="1"/>
        <end position="12"/>
    </location>
</feature>
<dbReference type="EMBL" id="SWJQ01003475">
    <property type="protein sequence ID" value="TRZ05754.1"/>
    <property type="molecule type" value="Genomic_DNA"/>
</dbReference>
<keyword evidence="3" id="KW-1185">Reference proteome</keyword>
<feature type="non-terminal residue" evidence="2">
    <location>
        <position position="1"/>
    </location>
</feature>
<reference evidence="2" key="1">
    <citation type="submission" date="2019-04" db="EMBL/GenBank/DDBJ databases">
        <title>Genome assembly of Zosterops borbonicus 15179.</title>
        <authorList>
            <person name="Leroy T."/>
            <person name="Anselmetti Y."/>
            <person name="Tilak M.-K."/>
            <person name="Nabholz B."/>
        </authorList>
    </citation>
    <scope>NUCLEOTIDE SEQUENCE</scope>
    <source>
        <strain evidence="2">HGM_15179</strain>
        <tissue evidence="2">Muscle</tissue>
    </source>
</reference>
<evidence type="ECO:0000313" key="2">
    <source>
        <dbReference type="EMBL" id="TRZ05754.1"/>
    </source>
</evidence>
<evidence type="ECO:0000313" key="3">
    <source>
        <dbReference type="Proteomes" id="UP000796761"/>
    </source>
</evidence>
<feature type="compositionally biased region" description="Low complexity" evidence="1">
    <location>
        <begin position="14"/>
        <end position="29"/>
    </location>
</feature>
<accession>A0A8K1FU48</accession>
<proteinExistence type="predicted"/>
<comment type="caution">
    <text evidence="2">The sequence shown here is derived from an EMBL/GenBank/DDBJ whole genome shotgun (WGS) entry which is preliminary data.</text>
</comment>
<gene>
    <name evidence="2" type="ORF">HGM15179_021353</name>
</gene>
<dbReference type="AlphaFoldDB" id="A0A8K1FU48"/>
<dbReference type="Proteomes" id="UP000796761">
    <property type="component" value="Unassembled WGS sequence"/>
</dbReference>
<name>A0A8K1FU48_9PASS</name>
<organism evidence="2 3">
    <name type="scientific">Zosterops borbonicus</name>
    <dbReference type="NCBI Taxonomy" id="364589"/>
    <lineage>
        <taxon>Eukaryota</taxon>
        <taxon>Metazoa</taxon>
        <taxon>Chordata</taxon>
        <taxon>Craniata</taxon>
        <taxon>Vertebrata</taxon>
        <taxon>Euteleostomi</taxon>
        <taxon>Archelosauria</taxon>
        <taxon>Archosauria</taxon>
        <taxon>Dinosauria</taxon>
        <taxon>Saurischia</taxon>
        <taxon>Theropoda</taxon>
        <taxon>Coelurosauria</taxon>
        <taxon>Aves</taxon>
        <taxon>Neognathae</taxon>
        <taxon>Neoaves</taxon>
        <taxon>Telluraves</taxon>
        <taxon>Australaves</taxon>
        <taxon>Passeriformes</taxon>
        <taxon>Sylvioidea</taxon>
        <taxon>Zosteropidae</taxon>
        <taxon>Zosterops</taxon>
    </lineage>
</organism>
<feature type="region of interest" description="Disordered" evidence="1">
    <location>
        <begin position="1"/>
        <end position="69"/>
    </location>
</feature>
<feature type="non-terminal residue" evidence="2">
    <location>
        <position position="69"/>
    </location>
</feature>